<dbReference type="Pfam" id="PF03720">
    <property type="entry name" value="UDPG_MGDP_dh_C"/>
    <property type="match status" value="1"/>
</dbReference>
<dbReference type="RefSeq" id="WP_190865392.1">
    <property type="nucleotide sequence ID" value="NZ_JACXIY010000032.1"/>
</dbReference>
<sequence>MSDLHPHAQKNERTIAIVGLGYVGLPLALLFVQKGFQVIGIDLVSHKIDRLNSGISYIDQIQDRDIQAALDSKRFVPSVHYSELQKAEAVIICVPTPLTAHGTPDLSYLTQAAKEISRYLHKRQLVILESSTYPGTTREILLPQLNQAGLTVGADFHVAYSPERVDPGNQEYAVESIPKVISGVTPGCLDRVKELYGQVFTHVYPVSSTDAAEMTKILENAYRLVNISFINEMAVICDALNLNAWEIIEAAKTKPFGFKAFYPGPGVGGHCIPVDPSYLVWKINQYGIDSEFIQLSNAVNHRMPLYIIQHLKRQLAPKTLKGAAILVYGAAYKADIADYRESASVELIHLLQLEGAEVSYHDPYIPSLEVDGHKMASTPITEAILKKSDCVVIATDHASLPLSLLAEHAPLIYDTRNVTSGLTGKAKIVRLGGGDQPHGKQK</sequence>
<dbReference type="GO" id="GO:0000271">
    <property type="term" value="P:polysaccharide biosynthetic process"/>
    <property type="evidence" value="ECO:0007669"/>
    <property type="project" value="InterPro"/>
</dbReference>
<evidence type="ECO:0000259" key="4">
    <source>
        <dbReference type="SMART" id="SM00984"/>
    </source>
</evidence>
<reference evidence="5" key="1">
    <citation type="submission" date="2020-09" db="EMBL/GenBank/DDBJ databases">
        <title>A novel bacterium of genus Paenibacillus, isolated from South China Sea.</title>
        <authorList>
            <person name="Huang H."/>
            <person name="Mo K."/>
            <person name="Hu Y."/>
        </authorList>
    </citation>
    <scope>NUCLEOTIDE SEQUENCE</scope>
    <source>
        <strain evidence="5">IB182493</strain>
    </source>
</reference>
<proteinExistence type="inferred from homology"/>
<dbReference type="Gene3D" id="3.40.50.720">
    <property type="entry name" value="NAD(P)-binding Rossmann-like Domain"/>
    <property type="match status" value="2"/>
</dbReference>
<dbReference type="EMBL" id="JACXIY010000032">
    <property type="protein sequence ID" value="MBD2871524.1"/>
    <property type="molecule type" value="Genomic_DNA"/>
</dbReference>
<dbReference type="GO" id="GO:0051287">
    <property type="term" value="F:NAD binding"/>
    <property type="evidence" value="ECO:0007669"/>
    <property type="project" value="InterPro"/>
</dbReference>
<feature type="domain" description="UDP-glucose/GDP-mannose dehydrogenase C-terminal" evidence="4">
    <location>
        <begin position="326"/>
        <end position="421"/>
    </location>
</feature>
<dbReference type="SUPFAM" id="SSF51735">
    <property type="entry name" value="NAD(P)-binding Rossmann-fold domains"/>
    <property type="match status" value="1"/>
</dbReference>
<organism evidence="5 6">
    <name type="scientific">Paenibacillus arenilitoris</name>
    <dbReference type="NCBI Taxonomy" id="2772299"/>
    <lineage>
        <taxon>Bacteria</taxon>
        <taxon>Bacillati</taxon>
        <taxon>Bacillota</taxon>
        <taxon>Bacilli</taxon>
        <taxon>Bacillales</taxon>
        <taxon>Paenibacillaceae</taxon>
        <taxon>Paenibacillus</taxon>
    </lineage>
</organism>
<comment type="caution">
    <text evidence="5">The sequence shown here is derived from an EMBL/GenBank/DDBJ whole genome shotgun (WGS) entry which is preliminary data.</text>
</comment>
<dbReference type="SUPFAM" id="SSF52413">
    <property type="entry name" value="UDP-glucose/GDP-mannose dehydrogenase C-terminal domain"/>
    <property type="match status" value="1"/>
</dbReference>
<dbReference type="InterPro" id="IPR008927">
    <property type="entry name" value="6-PGluconate_DH-like_C_sf"/>
</dbReference>
<dbReference type="SMART" id="SM00984">
    <property type="entry name" value="UDPG_MGDP_dh_C"/>
    <property type="match status" value="1"/>
</dbReference>
<dbReference type="InterPro" id="IPR001732">
    <property type="entry name" value="UDP-Glc/GDP-Man_DH_N"/>
</dbReference>
<protein>
    <submittedName>
        <fullName evidence="5">Nucleotide sugar dehydrogenase</fullName>
    </submittedName>
</protein>
<keyword evidence="2" id="KW-0520">NAD</keyword>
<dbReference type="InterPro" id="IPR017476">
    <property type="entry name" value="UDP-Glc/GDP-Man"/>
</dbReference>
<evidence type="ECO:0000313" key="6">
    <source>
        <dbReference type="Proteomes" id="UP000632125"/>
    </source>
</evidence>
<dbReference type="InterPro" id="IPR028359">
    <property type="entry name" value="UDP_ManNAc/GlcNAc_DH"/>
</dbReference>
<dbReference type="SUPFAM" id="SSF48179">
    <property type="entry name" value="6-phosphogluconate dehydrogenase C-terminal domain-like"/>
    <property type="match status" value="1"/>
</dbReference>
<dbReference type="PIRSF" id="PIRSF500136">
    <property type="entry name" value="UDP_ManNAc_DH"/>
    <property type="match status" value="1"/>
</dbReference>
<keyword evidence="6" id="KW-1185">Reference proteome</keyword>
<evidence type="ECO:0000256" key="3">
    <source>
        <dbReference type="PIRNR" id="PIRNR000124"/>
    </source>
</evidence>
<dbReference type="Pfam" id="PF03721">
    <property type="entry name" value="UDPG_MGDP_dh_N"/>
    <property type="match status" value="1"/>
</dbReference>
<dbReference type="InterPro" id="IPR036291">
    <property type="entry name" value="NAD(P)-bd_dom_sf"/>
</dbReference>
<evidence type="ECO:0000256" key="1">
    <source>
        <dbReference type="ARBA" id="ARBA00023002"/>
    </source>
</evidence>
<dbReference type="PANTHER" id="PTHR43491:SF1">
    <property type="entry name" value="UDP-N-ACETYL-D-MANNOSAMINE DEHYDROGENASE"/>
    <property type="match status" value="1"/>
</dbReference>
<dbReference type="GO" id="GO:0016616">
    <property type="term" value="F:oxidoreductase activity, acting on the CH-OH group of donors, NAD or NADP as acceptor"/>
    <property type="evidence" value="ECO:0007669"/>
    <property type="project" value="InterPro"/>
</dbReference>
<name>A0A927CPV0_9BACL</name>
<dbReference type="AlphaFoldDB" id="A0A927CPV0"/>
<dbReference type="PIRSF" id="PIRSF000124">
    <property type="entry name" value="UDPglc_GDPman_dh"/>
    <property type="match status" value="1"/>
</dbReference>
<dbReference type="Proteomes" id="UP000632125">
    <property type="component" value="Unassembled WGS sequence"/>
</dbReference>
<dbReference type="GO" id="GO:0016628">
    <property type="term" value="F:oxidoreductase activity, acting on the CH-CH group of donors, NAD or NADP as acceptor"/>
    <property type="evidence" value="ECO:0007669"/>
    <property type="project" value="InterPro"/>
</dbReference>
<dbReference type="InterPro" id="IPR036220">
    <property type="entry name" value="UDP-Glc/GDP-Man_DH_C_sf"/>
</dbReference>
<comment type="similarity">
    <text evidence="3">Belongs to the UDP-glucose/GDP-mannose dehydrogenase family.</text>
</comment>
<dbReference type="InterPro" id="IPR014027">
    <property type="entry name" value="UDP-Glc/GDP-Man_DH_C"/>
</dbReference>
<dbReference type="Pfam" id="PF00984">
    <property type="entry name" value="UDPG_MGDP_dh"/>
    <property type="match status" value="1"/>
</dbReference>
<dbReference type="PANTHER" id="PTHR43491">
    <property type="entry name" value="UDP-N-ACETYL-D-MANNOSAMINE DEHYDROGENASE"/>
    <property type="match status" value="1"/>
</dbReference>
<evidence type="ECO:0000313" key="5">
    <source>
        <dbReference type="EMBL" id="MBD2871524.1"/>
    </source>
</evidence>
<keyword evidence="1" id="KW-0560">Oxidoreductase</keyword>
<dbReference type="InterPro" id="IPR014026">
    <property type="entry name" value="UDP-Glc/GDP-Man_DH_dimer"/>
</dbReference>
<gene>
    <name evidence="5" type="ORF">IDH41_23315</name>
</gene>
<evidence type="ECO:0000256" key="2">
    <source>
        <dbReference type="ARBA" id="ARBA00023027"/>
    </source>
</evidence>
<dbReference type="NCBIfam" id="TIGR03026">
    <property type="entry name" value="NDP-sugDHase"/>
    <property type="match status" value="1"/>
</dbReference>
<accession>A0A927CPV0</accession>